<evidence type="ECO:0000256" key="1">
    <source>
        <dbReference type="ARBA" id="ARBA00022669"/>
    </source>
</evidence>
<dbReference type="AlphaFoldDB" id="A0AAN6JRD0"/>
<keyword evidence="6" id="KW-1185">Reference proteome</keyword>
<reference evidence="5" key="1">
    <citation type="journal article" date="2023" name="PhytoFront">
        <title>Draft Genome Resources of Seven Strains of Tilletia horrida, Causal Agent of Kernel Smut of Rice.</title>
        <authorList>
            <person name="Khanal S."/>
            <person name="Antony Babu S."/>
            <person name="Zhou X.G."/>
        </authorList>
    </citation>
    <scope>NUCLEOTIDE SEQUENCE</scope>
    <source>
        <strain evidence="5">TX6</strain>
    </source>
</reference>
<dbReference type="InterPro" id="IPR036779">
    <property type="entry name" value="LysM_dom_sf"/>
</dbReference>
<name>A0AAN6JRD0_9BASI</name>
<dbReference type="SMART" id="SM00257">
    <property type="entry name" value="LysM"/>
    <property type="match status" value="6"/>
</dbReference>
<keyword evidence="3" id="KW-0732">Signal</keyword>
<dbReference type="PROSITE" id="PS51782">
    <property type="entry name" value="LYSM"/>
    <property type="match status" value="5"/>
</dbReference>
<sequence>MLTAWRSTVLWLATASWLFSLAAAFDQHSAPLPFDHRRSMIKLHHKLAHRYDAGLEDARPVQRELDSDLSDFGVGRGEMLLRRATTSTNTTLVLVSRSSLPTGSSAPSTACANALTANITGCAATVSYFGIGLYNDTTTLSTVCTSTCASALAAYRSKVASACSGYHYPGGNNLTSKATYAADATILNYNLQCLKDPNTNVYCAIQDQHPPAATCSVCGLAELNTTLSNPVGYNVNLANLLYQQLAGPCSGSTYAKYNVSNPPGAAGSSSNSSNSPSGPLGPSQLCALTGRNITFNTGAKCDAIAALFSISYFDVLNSNQNLSSSNCQVATGQTLCLLQACSATYVIKANDTCATIAGNVTTNPAPNVQQLISFNPELGTSCEQVSNLVGTRICLSPNGGWPSVTSSPYSLPSASPTAKAPVPSPVAPNTTTNCGKYYLVGSGDMCYNVTLANGVSLQDFYTMNPMLNTTSCNNLYLGYYYCVAPYPPLGGSPVVSVYGNMTTNSSSLSYGTNSSLPPYTGGPDVSIPNPLSPGLTPPSNLAPGSLRIYCLYYAVPASGSTCTSLGYAFNATAADISRWNPKANCNATLPTTYSYCVAGPPANFSVPAVAPPSNVAKEANQTACAAYYTVGKNDTCSSVPAQWGISQTLFYQLNPGLNSQCTNFYLGEAYCVQPASNFAPPSTPSGGAPSNLAPGTPSANCTKYYTVQSNDNCGSICSAFQITQSMFTQYNPEINSGCTNLQGGLAYCVASTNNATCTKTYQVVSNDNCGAIDQKYNLTLAQLTALNPNVNSGCTNIYPGEVLCVANATVPGHCSQRYTVQSGDLCSTIAPKYNLSVAQLQALNPGMDCNSLSIGQSLCVKG</sequence>
<proteinExistence type="predicted"/>
<dbReference type="InterPro" id="IPR018392">
    <property type="entry name" value="LysM"/>
</dbReference>
<feature type="domain" description="LysM" evidence="4">
    <location>
        <begin position="759"/>
        <end position="805"/>
    </location>
</feature>
<dbReference type="PANTHER" id="PTHR34997">
    <property type="entry name" value="AM15"/>
    <property type="match status" value="1"/>
</dbReference>
<dbReference type="Pfam" id="PF01476">
    <property type="entry name" value="LysM"/>
    <property type="match status" value="4"/>
</dbReference>
<feature type="domain" description="LysM" evidence="4">
    <location>
        <begin position="703"/>
        <end position="749"/>
    </location>
</feature>
<evidence type="ECO:0000259" key="4">
    <source>
        <dbReference type="PROSITE" id="PS51782"/>
    </source>
</evidence>
<feature type="domain" description="LysM" evidence="4">
    <location>
        <begin position="816"/>
        <end position="860"/>
    </location>
</feature>
<dbReference type="InterPro" id="IPR052210">
    <property type="entry name" value="LysM1-like"/>
</dbReference>
<evidence type="ECO:0000256" key="2">
    <source>
        <dbReference type="ARBA" id="ARBA00023026"/>
    </source>
</evidence>
<feature type="domain" description="LysM" evidence="4">
    <location>
        <begin position="626"/>
        <end position="672"/>
    </location>
</feature>
<organism evidence="5 6">
    <name type="scientific">Tilletia horrida</name>
    <dbReference type="NCBI Taxonomy" id="155126"/>
    <lineage>
        <taxon>Eukaryota</taxon>
        <taxon>Fungi</taxon>
        <taxon>Dikarya</taxon>
        <taxon>Basidiomycota</taxon>
        <taxon>Ustilaginomycotina</taxon>
        <taxon>Exobasidiomycetes</taxon>
        <taxon>Tilletiales</taxon>
        <taxon>Tilletiaceae</taxon>
        <taxon>Tilletia</taxon>
    </lineage>
</organism>
<evidence type="ECO:0000313" key="5">
    <source>
        <dbReference type="EMBL" id="KAK0545165.1"/>
    </source>
</evidence>
<dbReference type="EMBL" id="JAPDMZ010000244">
    <property type="protein sequence ID" value="KAK0545165.1"/>
    <property type="molecule type" value="Genomic_DNA"/>
</dbReference>
<dbReference type="PANTHER" id="PTHR34997:SF1">
    <property type="entry name" value="PEPTIDOGLYCAN-BINDING LYSIN DOMAIN"/>
    <property type="match status" value="1"/>
</dbReference>
<keyword evidence="1" id="KW-0147">Chitin-binding</keyword>
<dbReference type="GO" id="GO:0008061">
    <property type="term" value="F:chitin binding"/>
    <property type="evidence" value="ECO:0007669"/>
    <property type="project" value="UniProtKB-KW"/>
</dbReference>
<keyword evidence="2" id="KW-0843">Virulence</keyword>
<protein>
    <recommendedName>
        <fullName evidence="4">LysM domain-containing protein</fullName>
    </recommendedName>
</protein>
<dbReference type="Proteomes" id="UP001176517">
    <property type="component" value="Unassembled WGS sequence"/>
</dbReference>
<feature type="domain" description="LysM" evidence="4">
    <location>
        <begin position="436"/>
        <end position="483"/>
    </location>
</feature>
<feature type="chain" id="PRO_5042865907" description="LysM domain-containing protein" evidence="3">
    <location>
        <begin position="25"/>
        <end position="862"/>
    </location>
</feature>
<evidence type="ECO:0000256" key="3">
    <source>
        <dbReference type="SAM" id="SignalP"/>
    </source>
</evidence>
<accession>A0AAN6JRD0</accession>
<comment type="caution">
    <text evidence="5">The sequence shown here is derived from an EMBL/GenBank/DDBJ whole genome shotgun (WGS) entry which is preliminary data.</text>
</comment>
<feature type="signal peptide" evidence="3">
    <location>
        <begin position="1"/>
        <end position="24"/>
    </location>
</feature>
<dbReference type="SUPFAM" id="SSF54106">
    <property type="entry name" value="LysM domain"/>
    <property type="match status" value="5"/>
</dbReference>
<evidence type="ECO:0000313" key="6">
    <source>
        <dbReference type="Proteomes" id="UP001176517"/>
    </source>
</evidence>
<gene>
    <name evidence="5" type="ORF">OC846_005779</name>
</gene>
<dbReference type="Gene3D" id="3.10.350.10">
    <property type="entry name" value="LysM domain"/>
    <property type="match status" value="7"/>
</dbReference>
<dbReference type="CDD" id="cd00118">
    <property type="entry name" value="LysM"/>
    <property type="match status" value="6"/>
</dbReference>